<name>A0A0A8YF00_ARUDO</name>
<dbReference type="EMBL" id="GBRH01276138">
    <property type="protein sequence ID" value="JAD21757.1"/>
    <property type="molecule type" value="Transcribed_RNA"/>
</dbReference>
<reference evidence="1" key="2">
    <citation type="journal article" date="2015" name="Data Brief">
        <title>Shoot transcriptome of the giant reed, Arundo donax.</title>
        <authorList>
            <person name="Barrero R.A."/>
            <person name="Guerrero F.D."/>
            <person name="Moolhuijzen P."/>
            <person name="Goolsby J.A."/>
            <person name="Tidwell J."/>
            <person name="Bellgard S.E."/>
            <person name="Bellgard M.I."/>
        </authorList>
    </citation>
    <scope>NUCLEOTIDE SEQUENCE</scope>
    <source>
        <tissue evidence="1">Shoot tissue taken approximately 20 cm above the soil surface</tissue>
    </source>
</reference>
<evidence type="ECO:0000313" key="1">
    <source>
        <dbReference type="EMBL" id="JAD21757.1"/>
    </source>
</evidence>
<accession>A0A0A8YF00</accession>
<sequence>MYHLLNVLETSGDEISLVST</sequence>
<proteinExistence type="predicted"/>
<dbReference type="AlphaFoldDB" id="A0A0A8YF00"/>
<reference evidence="1" key="1">
    <citation type="submission" date="2014-09" db="EMBL/GenBank/DDBJ databases">
        <authorList>
            <person name="Magalhaes I.L.F."/>
            <person name="Oliveira U."/>
            <person name="Santos F.R."/>
            <person name="Vidigal T.H.D.A."/>
            <person name="Brescovit A.D."/>
            <person name="Santos A.J."/>
        </authorList>
    </citation>
    <scope>NUCLEOTIDE SEQUENCE</scope>
    <source>
        <tissue evidence="1">Shoot tissue taken approximately 20 cm above the soil surface</tissue>
    </source>
</reference>
<organism evidence="1">
    <name type="scientific">Arundo donax</name>
    <name type="common">Giant reed</name>
    <name type="synonym">Donax arundinaceus</name>
    <dbReference type="NCBI Taxonomy" id="35708"/>
    <lineage>
        <taxon>Eukaryota</taxon>
        <taxon>Viridiplantae</taxon>
        <taxon>Streptophyta</taxon>
        <taxon>Embryophyta</taxon>
        <taxon>Tracheophyta</taxon>
        <taxon>Spermatophyta</taxon>
        <taxon>Magnoliopsida</taxon>
        <taxon>Liliopsida</taxon>
        <taxon>Poales</taxon>
        <taxon>Poaceae</taxon>
        <taxon>PACMAD clade</taxon>
        <taxon>Arundinoideae</taxon>
        <taxon>Arundineae</taxon>
        <taxon>Arundo</taxon>
    </lineage>
</organism>
<protein>
    <submittedName>
        <fullName evidence="1">Uncharacterized protein</fullName>
    </submittedName>
</protein>